<feature type="transmembrane region" description="Helical" evidence="1">
    <location>
        <begin position="47"/>
        <end position="68"/>
    </location>
</feature>
<evidence type="ECO:0000313" key="3">
    <source>
        <dbReference type="Proteomes" id="UP000293846"/>
    </source>
</evidence>
<accession>A0A4R1AT28</accession>
<gene>
    <name evidence="2" type="ORF">E0Y62_24605</name>
</gene>
<evidence type="ECO:0000256" key="1">
    <source>
        <dbReference type="SAM" id="Phobius"/>
    </source>
</evidence>
<dbReference type="Pfam" id="PF17247">
    <property type="entry name" value="DUF5316"/>
    <property type="match status" value="1"/>
</dbReference>
<keyword evidence="1" id="KW-0472">Membrane</keyword>
<feature type="transmembrane region" description="Helical" evidence="1">
    <location>
        <begin position="6"/>
        <end position="26"/>
    </location>
</feature>
<comment type="caution">
    <text evidence="2">The sequence shown here is derived from an EMBL/GenBank/DDBJ whole genome shotgun (WGS) entry which is preliminary data.</text>
</comment>
<reference evidence="2 3" key="1">
    <citation type="submission" date="2019-03" db="EMBL/GenBank/DDBJ databases">
        <authorList>
            <person name="Jensen L."/>
            <person name="Storgaard J."/>
            <person name="Sulaj E."/>
            <person name="Schramm A."/>
            <person name="Marshall I.P.G."/>
        </authorList>
    </citation>
    <scope>NUCLEOTIDE SEQUENCE [LARGE SCALE GENOMIC DNA]</scope>
    <source>
        <strain evidence="2 3">2017H2G3</strain>
    </source>
</reference>
<dbReference type="EMBL" id="SJTH01000068">
    <property type="protein sequence ID" value="TCJ01315.1"/>
    <property type="molecule type" value="Genomic_DNA"/>
</dbReference>
<evidence type="ECO:0000313" key="2">
    <source>
        <dbReference type="EMBL" id="TCJ01315.1"/>
    </source>
</evidence>
<name>A0A4R1AT28_9BACI</name>
<dbReference type="Proteomes" id="UP000293846">
    <property type="component" value="Unassembled WGS sequence"/>
</dbReference>
<dbReference type="InterPro" id="IPR035167">
    <property type="entry name" value="DUF5316"/>
</dbReference>
<sequence length="71" mass="7786">MVQFLLIIGAVGILISGISIGAWTDGERERGNIYSEIHPKKNTRIKISLYSGIGGIVSLIAAGMWYFFKTI</sequence>
<keyword evidence="1" id="KW-0812">Transmembrane</keyword>
<dbReference type="OrthoDB" id="2940255at2"/>
<protein>
    <submittedName>
        <fullName evidence="2">Uncharacterized protein</fullName>
    </submittedName>
</protein>
<proteinExistence type="predicted"/>
<keyword evidence="3" id="KW-1185">Reference proteome</keyword>
<dbReference type="RefSeq" id="WP_131239081.1">
    <property type="nucleotide sequence ID" value="NZ_SJTH01000068.1"/>
</dbReference>
<keyword evidence="1" id="KW-1133">Transmembrane helix</keyword>
<dbReference type="AlphaFoldDB" id="A0A4R1AT28"/>
<organism evidence="2 3">
    <name type="scientific">Cytobacillus praedii</name>
    <dbReference type="NCBI Taxonomy" id="1742358"/>
    <lineage>
        <taxon>Bacteria</taxon>
        <taxon>Bacillati</taxon>
        <taxon>Bacillota</taxon>
        <taxon>Bacilli</taxon>
        <taxon>Bacillales</taxon>
        <taxon>Bacillaceae</taxon>
        <taxon>Cytobacillus</taxon>
    </lineage>
</organism>